<evidence type="ECO:0000313" key="7">
    <source>
        <dbReference type="EMBL" id="RAK58896.1"/>
    </source>
</evidence>
<evidence type="ECO:0000256" key="6">
    <source>
        <dbReference type="ARBA" id="ARBA00023315"/>
    </source>
</evidence>
<dbReference type="RefSeq" id="WP_111456189.1">
    <property type="nucleotide sequence ID" value="NZ_QFYP01000001.1"/>
</dbReference>
<dbReference type="PANTHER" id="PTHR30606">
    <property type="entry name" value="LIPID A BIOSYNTHESIS LAUROYL ACYLTRANSFERASE"/>
    <property type="match status" value="1"/>
</dbReference>
<evidence type="ECO:0000256" key="3">
    <source>
        <dbReference type="ARBA" id="ARBA00022519"/>
    </source>
</evidence>
<proteinExistence type="predicted"/>
<reference evidence="8" key="1">
    <citation type="submission" date="2018-05" db="EMBL/GenBank/DDBJ databases">
        <authorList>
            <person name="Li X."/>
        </authorList>
    </citation>
    <scope>NUCLEOTIDE SEQUENCE [LARGE SCALE GENOMIC DNA]</scope>
    <source>
        <strain evidence="8">HKS-05</strain>
    </source>
</reference>
<dbReference type="AlphaFoldDB" id="A0A328AYZ5"/>
<keyword evidence="6 7" id="KW-0012">Acyltransferase</keyword>
<protein>
    <submittedName>
        <fullName evidence="7">Lipid A biosynthesis acyltransferase</fullName>
    </submittedName>
</protein>
<dbReference type="EMBL" id="QFYP01000001">
    <property type="protein sequence ID" value="RAK58896.1"/>
    <property type="molecule type" value="Genomic_DNA"/>
</dbReference>
<dbReference type="GO" id="GO:0005886">
    <property type="term" value="C:plasma membrane"/>
    <property type="evidence" value="ECO:0007669"/>
    <property type="project" value="UniProtKB-SubCell"/>
</dbReference>
<dbReference type="OrthoDB" id="9801955at2"/>
<name>A0A328AYZ5_9CAUL</name>
<evidence type="ECO:0000256" key="1">
    <source>
        <dbReference type="ARBA" id="ARBA00004533"/>
    </source>
</evidence>
<dbReference type="CDD" id="cd07984">
    <property type="entry name" value="LPLAT_LABLAT-like"/>
    <property type="match status" value="1"/>
</dbReference>
<comment type="caution">
    <text evidence="7">The sequence shown here is derived from an EMBL/GenBank/DDBJ whole genome shotgun (WGS) entry which is preliminary data.</text>
</comment>
<keyword evidence="3" id="KW-0997">Cell inner membrane</keyword>
<dbReference type="InterPro" id="IPR004960">
    <property type="entry name" value="LipA_acyltrans"/>
</dbReference>
<evidence type="ECO:0000256" key="5">
    <source>
        <dbReference type="ARBA" id="ARBA00023136"/>
    </source>
</evidence>
<keyword evidence="2" id="KW-1003">Cell membrane</keyword>
<dbReference type="GO" id="GO:0009247">
    <property type="term" value="P:glycolipid biosynthetic process"/>
    <property type="evidence" value="ECO:0007669"/>
    <property type="project" value="UniProtKB-ARBA"/>
</dbReference>
<keyword evidence="5" id="KW-0472">Membrane</keyword>
<sequence length="315" mass="35614">MAQAKSARAKTPQTRASRGQDLAWRLEAFAYDVAAGLARIFPIDQVSDFGSWLFRRLGPLTSANRVAERNLRIAFPEKSDAQIAQLLAAQWDQAGRWFAEFPILDRIINDPSRVEVVGAERLAAIRDGAGPVVFISGHFSSFEIMPAVIIHAGITCQITYRATNNPHVDDRIRKSRWRYGVRLFAPKGTDGARELLRALSRGESVALMNDQKFNGGVAAPLFGITAHTAPGPSSFALRYGIPLQPMSVERKDKARFRVIVHEPIWLEDTGDRNADIEAGVRKVNAFIEDRVRARPTEWFWVHRRWPNEEYRREKR</sequence>
<dbReference type="Pfam" id="PF03279">
    <property type="entry name" value="Lip_A_acyltrans"/>
    <property type="match status" value="1"/>
</dbReference>
<evidence type="ECO:0000256" key="2">
    <source>
        <dbReference type="ARBA" id="ARBA00022475"/>
    </source>
</evidence>
<dbReference type="Proteomes" id="UP000249842">
    <property type="component" value="Unassembled WGS sequence"/>
</dbReference>
<accession>A0A328AYZ5</accession>
<keyword evidence="8" id="KW-1185">Reference proteome</keyword>
<evidence type="ECO:0000313" key="8">
    <source>
        <dbReference type="Proteomes" id="UP000249842"/>
    </source>
</evidence>
<evidence type="ECO:0000256" key="4">
    <source>
        <dbReference type="ARBA" id="ARBA00022679"/>
    </source>
</evidence>
<organism evidence="7 8">
    <name type="scientific">Phenylobacterium hankyongense</name>
    <dbReference type="NCBI Taxonomy" id="1813876"/>
    <lineage>
        <taxon>Bacteria</taxon>
        <taxon>Pseudomonadati</taxon>
        <taxon>Pseudomonadota</taxon>
        <taxon>Alphaproteobacteria</taxon>
        <taxon>Caulobacterales</taxon>
        <taxon>Caulobacteraceae</taxon>
        <taxon>Phenylobacterium</taxon>
    </lineage>
</organism>
<comment type="subcellular location">
    <subcellularLocation>
        <location evidence="1">Cell inner membrane</location>
    </subcellularLocation>
</comment>
<dbReference type="GO" id="GO:0016746">
    <property type="term" value="F:acyltransferase activity"/>
    <property type="evidence" value="ECO:0007669"/>
    <property type="project" value="UniProtKB-KW"/>
</dbReference>
<dbReference type="PANTHER" id="PTHR30606:SF10">
    <property type="entry name" value="PHOSPHATIDYLINOSITOL MANNOSIDE ACYLTRANSFERASE"/>
    <property type="match status" value="1"/>
</dbReference>
<gene>
    <name evidence="7" type="ORF">DJ021_03310</name>
</gene>
<keyword evidence="4 7" id="KW-0808">Transferase</keyword>